<dbReference type="AlphaFoldDB" id="A0A392VR31"/>
<protein>
    <submittedName>
        <fullName evidence="1">Uncharacterized protein</fullName>
    </submittedName>
</protein>
<dbReference type="Proteomes" id="UP000265520">
    <property type="component" value="Unassembled WGS sequence"/>
</dbReference>
<organism evidence="1 2">
    <name type="scientific">Trifolium medium</name>
    <dbReference type="NCBI Taxonomy" id="97028"/>
    <lineage>
        <taxon>Eukaryota</taxon>
        <taxon>Viridiplantae</taxon>
        <taxon>Streptophyta</taxon>
        <taxon>Embryophyta</taxon>
        <taxon>Tracheophyta</taxon>
        <taxon>Spermatophyta</taxon>
        <taxon>Magnoliopsida</taxon>
        <taxon>eudicotyledons</taxon>
        <taxon>Gunneridae</taxon>
        <taxon>Pentapetalae</taxon>
        <taxon>rosids</taxon>
        <taxon>fabids</taxon>
        <taxon>Fabales</taxon>
        <taxon>Fabaceae</taxon>
        <taxon>Papilionoideae</taxon>
        <taxon>50 kb inversion clade</taxon>
        <taxon>NPAAA clade</taxon>
        <taxon>Hologalegina</taxon>
        <taxon>IRL clade</taxon>
        <taxon>Trifolieae</taxon>
        <taxon>Trifolium</taxon>
    </lineage>
</organism>
<evidence type="ECO:0000313" key="2">
    <source>
        <dbReference type="Proteomes" id="UP000265520"/>
    </source>
</evidence>
<keyword evidence="2" id="KW-1185">Reference proteome</keyword>
<dbReference type="EMBL" id="LXQA011231065">
    <property type="protein sequence ID" value="MCI89943.1"/>
    <property type="molecule type" value="Genomic_DNA"/>
</dbReference>
<comment type="caution">
    <text evidence="1">The sequence shown here is derived from an EMBL/GenBank/DDBJ whole genome shotgun (WGS) entry which is preliminary data.</text>
</comment>
<proteinExistence type="predicted"/>
<reference evidence="1 2" key="1">
    <citation type="journal article" date="2018" name="Front. Plant Sci.">
        <title>Red Clover (Trifolium pratense) and Zigzag Clover (T. medium) - A Picture of Genomic Similarities and Differences.</title>
        <authorList>
            <person name="Dluhosova J."/>
            <person name="Istvanek J."/>
            <person name="Nedelnik J."/>
            <person name="Repkova J."/>
        </authorList>
    </citation>
    <scope>NUCLEOTIDE SEQUENCE [LARGE SCALE GENOMIC DNA]</scope>
    <source>
        <strain evidence="2">cv. 10/8</strain>
        <tissue evidence="1">Leaf</tissue>
    </source>
</reference>
<feature type="non-terminal residue" evidence="1">
    <location>
        <position position="49"/>
    </location>
</feature>
<accession>A0A392VR31</accession>
<name>A0A392VR31_9FABA</name>
<evidence type="ECO:0000313" key="1">
    <source>
        <dbReference type="EMBL" id="MCI89943.1"/>
    </source>
</evidence>
<sequence>MRTPWCARSKQVGVLVRARWCAPPSTLVCSFKASWCARSKQVGVLVRAR</sequence>